<dbReference type="Proteomes" id="UP000248924">
    <property type="component" value="Unassembled WGS sequence"/>
</dbReference>
<protein>
    <submittedName>
        <fullName evidence="2">Uncharacterized protein</fullName>
    </submittedName>
</protein>
<reference evidence="2 3" key="1">
    <citation type="submission" date="2018-01" db="EMBL/GenBank/DDBJ databases">
        <title>Draft genome sequence of Jishengella sp. NA12.</title>
        <authorList>
            <person name="Sahin N."/>
            <person name="Ay H."/>
            <person name="Saygin H."/>
        </authorList>
    </citation>
    <scope>NUCLEOTIDE SEQUENCE [LARGE SCALE GENOMIC DNA]</scope>
    <source>
        <strain evidence="2 3">NA12</strain>
    </source>
</reference>
<comment type="caution">
    <text evidence="2">The sequence shown here is derived from an EMBL/GenBank/DDBJ whole genome shotgun (WGS) entry which is preliminary data.</text>
</comment>
<dbReference type="AlphaFoldDB" id="A0A2W2EQ91"/>
<organism evidence="2 3">
    <name type="scientific">Micromonospora craterilacus</name>
    <dbReference type="NCBI Taxonomy" id="1655439"/>
    <lineage>
        <taxon>Bacteria</taxon>
        <taxon>Bacillati</taxon>
        <taxon>Actinomycetota</taxon>
        <taxon>Actinomycetes</taxon>
        <taxon>Micromonosporales</taxon>
        <taxon>Micromonosporaceae</taxon>
        <taxon>Micromonospora</taxon>
    </lineage>
</organism>
<gene>
    <name evidence="2" type="ORF">C1I95_12755</name>
</gene>
<accession>A0A2W2EQ91</accession>
<evidence type="ECO:0000256" key="1">
    <source>
        <dbReference type="SAM" id="MobiDB-lite"/>
    </source>
</evidence>
<evidence type="ECO:0000313" key="2">
    <source>
        <dbReference type="EMBL" id="PZG18919.1"/>
    </source>
</evidence>
<keyword evidence="3" id="KW-1185">Reference proteome</keyword>
<proteinExistence type="predicted"/>
<feature type="compositionally biased region" description="Basic and acidic residues" evidence="1">
    <location>
        <begin position="16"/>
        <end position="25"/>
    </location>
</feature>
<name>A0A2W2EQ91_9ACTN</name>
<evidence type="ECO:0000313" key="3">
    <source>
        <dbReference type="Proteomes" id="UP000248924"/>
    </source>
</evidence>
<feature type="region of interest" description="Disordered" evidence="1">
    <location>
        <begin position="1"/>
        <end position="67"/>
    </location>
</feature>
<sequence>MLPQPSRPRRARAAAHRVDQPDHRATTGPGLQPPDRARSHRTGPAATYPHPVPLAAGDRSRPVTARG</sequence>
<dbReference type="EMBL" id="POTY01000064">
    <property type="protein sequence ID" value="PZG18919.1"/>
    <property type="molecule type" value="Genomic_DNA"/>
</dbReference>